<dbReference type="Proteomes" id="UP000023152">
    <property type="component" value="Unassembled WGS sequence"/>
</dbReference>
<accession>X6NZ71</accession>
<dbReference type="InterPro" id="IPR008217">
    <property type="entry name" value="Ccc1_fam"/>
</dbReference>
<dbReference type="GO" id="GO:0030026">
    <property type="term" value="P:intracellular manganese ion homeostasis"/>
    <property type="evidence" value="ECO:0007669"/>
    <property type="project" value="InterPro"/>
</dbReference>
<protein>
    <submittedName>
        <fullName evidence="6">Uncharacterized protein</fullName>
    </submittedName>
</protein>
<keyword evidence="7" id="KW-1185">Reference proteome</keyword>
<comment type="subcellular location">
    <subcellularLocation>
        <location evidence="1">Endomembrane system</location>
        <topology evidence="1">Multi-pass membrane protein</topology>
    </subcellularLocation>
</comment>
<reference evidence="6 7" key="1">
    <citation type="journal article" date="2013" name="Curr. Biol.">
        <title>The Genome of the Foraminiferan Reticulomyxa filosa.</title>
        <authorList>
            <person name="Glockner G."/>
            <person name="Hulsmann N."/>
            <person name="Schleicher M."/>
            <person name="Noegel A.A."/>
            <person name="Eichinger L."/>
            <person name="Gallinger C."/>
            <person name="Pawlowski J."/>
            <person name="Sierra R."/>
            <person name="Euteneuer U."/>
            <person name="Pillet L."/>
            <person name="Moustafa A."/>
            <person name="Platzer M."/>
            <person name="Groth M."/>
            <person name="Szafranski K."/>
            <person name="Schliwa M."/>
        </authorList>
    </citation>
    <scope>NUCLEOTIDE SEQUENCE [LARGE SCALE GENOMIC DNA]</scope>
</reference>
<dbReference type="OrthoDB" id="73465at2759"/>
<evidence type="ECO:0000313" key="7">
    <source>
        <dbReference type="Proteomes" id="UP000023152"/>
    </source>
</evidence>
<organism evidence="6 7">
    <name type="scientific">Reticulomyxa filosa</name>
    <dbReference type="NCBI Taxonomy" id="46433"/>
    <lineage>
        <taxon>Eukaryota</taxon>
        <taxon>Sar</taxon>
        <taxon>Rhizaria</taxon>
        <taxon>Retaria</taxon>
        <taxon>Foraminifera</taxon>
        <taxon>Monothalamids</taxon>
        <taxon>Reticulomyxidae</taxon>
        <taxon>Reticulomyxa</taxon>
    </lineage>
</organism>
<gene>
    <name evidence="6" type="ORF">RFI_05854</name>
</gene>
<proteinExistence type="inferred from homology"/>
<keyword evidence="4" id="KW-1133">Transmembrane helix</keyword>
<comment type="similarity">
    <text evidence="2">Belongs to the CCC1 family.</text>
</comment>
<dbReference type="AlphaFoldDB" id="X6NZ71"/>
<evidence type="ECO:0000313" key="6">
    <source>
        <dbReference type="EMBL" id="ETO31266.1"/>
    </source>
</evidence>
<dbReference type="Pfam" id="PF01988">
    <property type="entry name" value="VIT1"/>
    <property type="match status" value="1"/>
</dbReference>
<evidence type="ECO:0000256" key="3">
    <source>
        <dbReference type="ARBA" id="ARBA00022692"/>
    </source>
</evidence>
<name>X6NZ71_RETFI</name>
<dbReference type="PANTHER" id="PTHR31851">
    <property type="entry name" value="FE(2+)/MN(2+) TRANSPORTER PCL1"/>
    <property type="match status" value="1"/>
</dbReference>
<dbReference type="EMBL" id="ASPP01005039">
    <property type="protein sequence ID" value="ETO31266.1"/>
    <property type="molecule type" value="Genomic_DNA"/>
</dbReference>
<evidence type="ECO:0000256" key="4">
    <source>
        <dbReference type="ARBA" id="ARBA00022989"/>
    </source>
</evidence>
<keyword evidence="5" id="KW-0472">Membrane</keyword>
<evidence type="ECO:0000256" key="5">
    <source>
        <dbReference type="ARBA" id="ARBA00023136"/>
    </source>
</evidence>
<sequence>MKQPFISINSTTNEIEEKGYKTTSEENHKNLGEIVKSVVYGGLDGIITTFAIVSSVHGANLPQAVVLVVGFANVIANAFSMGIGDYLSESAEFDYARSERNREKWEFENFKEGEIMEMVEIYEKKGMISKNKKNSKKNFF</sequence>
<keyword evidence="3" id="KW-0812">Transmembrane</keyword>
<evidence type="ECO:0000256" key="1">
    <source>
        <dbReference type="ARBA" id="ARBA00004127"/>
    </source>
</evidence>
<dbReference type="GO" id="GO:0012505">
    <property type="term" value="C:endomembrane system"/>
    <property type="evidence" value="ECO:0007669"/>
    <property type="project" value="UniProtKB-SubCell"/>
</dbReference>
<evidence type="ECO:0000256" key="2">
    <source>
        <dbReference type="ARBA" id="ARBA00007049"/>
    </source>
</evidence>
<dbReference type="GO" id="GO:0005384">
    <property type="term" value="F:manganese ion transmembrane transporter activity"/>
    <property type="evidence" value="ECO:0007669"/>
    <property type="project" value="InterPro"/>
</dbReference>
<comment type="caution">
    <text evidence="6">The sequence shown here is derived from an EMBL/GenBank/DDBJ whole genome shotgun (WGS) entry which is preliminary data.</text>
</comment>